<feature type="region of interest" description="Disordered" evidence="1">
    <location>
        <begin position="90"/>
        <end position="123"/>
    </location>
</feature>
<dbReference type="PANTHER" id="PTHR35796">
    <property type="entry name" value="HYPOTHETICAL CYTOSOLIC PROTEIN"/>
    <property type="match status" value="1"/>
</dbReference>
<reference evidence="2" key="1">
    <citation type="submission" date="2021-02" db="EMBL/GenBank/DDBJ databases">
        <authorList>
            <person name="Palmer J.M."/>
        </authorList>
    </citation>
    <scope>NUCLEOTIDE SEQUENCE</scope>
    <source>
        <strain evidence="2">SCRP734</strain>
    </source>
</reference>
<evidence type="ECO:0000313" key="3">
    <source>
        <dbReference type="Proteomes" id="UP000694044"/>
    </source>
</evidence>
<dbReference type="Proteomes" id="UP000694044">
    <property type="component" value="Unassembled WGS sequence"/>
</dbReference>
<gene>
    <name evidence="2" type="ORF">PHYPSEUDO_003462</name>
</gene>
<dbReference type="EMBL" id="JAGDFM010000170">
    <property type="protein sequence ID" value="KAG7383658.1"/>
    <property type="molecule type" value="Genomic_DNA"/>
</dbReference>
<accession>A0A8T1VTV3</accession>
<feature type="compositionally biased region" description="Basic and acidic residues" evidence="1">
    <location>
        <begin position="97"/>
        <end position="106"/>
    </location>
</feature>
<comment type="caution">
    <text evidence="2">The sequence shown here is derived from an EMBL/GenBank/DDBJ whole genome shotgun (WGS) entry which is preliminary data.</text>
</comment>
<evidence type="ECO:0000256" key="1">
    <source>
        <dbReference type="SAM" id="MobiDB-lite"/>
    </source>
</evidence>
<evidence type="ECO:0008006" key="4">
    <source>
        <dbReference type="Google" id="ProtNLM"/>
    </source>
</evidence>
<sequence>MEDSHFAPATPSASGLNGGGLDKDLLAALDEMLSYAAPSDDQPLETGCHLADAFGPSDLMLGLGDIPPAPPMQELPRPPTAELGQATETNAAAPPLDHQRRGKDVRAAPYAGKRRRKRPKDELDYLRAQVKDLQEELTKLASTSGSERPATDHDDALFVQWEKIADRQKAEADRSTVENLKLRSMLEGQLTVARSLEAAIQHQQEEMTELLSLHRVKAELNAIDRGRRARATSMSDELIFAQLNVGLEAQYAEFDAVMDRTGLAKVLQNSNGIQTVHTPDGIAFRHEECRLLPFTMPAVHRAMWSCVRYGKAEELPGHIHARVVNNDHLNVTIIDKVQLPKAHSIDTCARLAMRRYFEQNRIIVVWSGYVEIAGSLFVRLRERGYTSASAFDFSKNAEVSATSSSSIPGCAFRMATQIKPEMDEFGSEEEARDHVGEMTDLVVGSYHRNFGLMYQVIENLLFRDATGGEADEQEVARFAAY</sequence>
<dbReference type="PANTHER" id="PTHR35796:SF3">
    <property type="entry name" value="BHLH DOMAIN-CONTAINING PROTEIN"/>
    <property type="match status" value="1"/>
</dbReference>
<dbReference type="AlphaFoldDB" id="A0A8T1VTV3"/>
<dbReference type="OrthoDB" id="113481at2759"/>
<proteinExistence type="predicted"/>
<keyword evidence="3" id="KW-1185">Reference proteome</keyword>
<name>A0A8T1VTV3_9STRA</name>
<organism evidence="2 3">
    <name type="scientific">Phytophthora pseudosyringae</name>
    <dbReference type="NCBI Taxonomy" id="221518"/>
    <lineage>
        <taxon>Eukaryota</taxon>
        <taxon>Sar</taxon>
        <taxon>Stramenopiles</taxon>
        <taxon>Oomycota</taxon>
        <taxon>Peronosporomycetes</taxon>
        <taxon>Peronosporales</taxon>
        <taxon>Peronosporaceae</taxon>
        <taxon>Phytophthora</taxon>
    </lineage>
</organism>
<protein>
    <recommendedName>
        <fullName evidence="4">M96 mating-specific protein family</fullName>
    </recommendedName>
</protein>
<evidence type="ECO:0000313" key="2">
    <source>
        <dbReference type="EMBL" id="KAG7383658.1"/>
    </source>
</evidence>